<dbReference type="Gene3D" id="3.40.1350.10">
    <property type="match status" value="1"/>
</dbReference>
<dbReference type="Pfam" id="PF14088">
    <property type="entry name" value="DUF4268"/>
    <property type="match status" value="1"/>
</dbReference>
<reference evidence="2 3" key="1">
    <citation type="journal article" date="2013" name="Genome Announc.">
        <title>First draft genome sequence from a member of the genus agrococcus, isolated from modern microbialites.</title>
        <authorList>
            <person name="White R.A.III."/>
            <person name="Grassa C.J."/>
            <person name="Suttle C.A."/>
        </authorList>
    </citation>
    <scope>NUCLEOTIDE SEQUENCE [LARGE SCALE GENOMIC DNA]</scope>
    <source>
        <strain evidence="2 3">RW1</strain>
    </source>
</reference>
<accession>U1MV73</accession>
<proteinExistence type="predicted"/>
<gene>
    <name evidence="2" type="ORF">L332_08885</name>
</gene>
<sequence length="308" mass="34918">MAELGKLEQVPLREVWKHEASDFTQWLAMPDNIDQLAEVILGGGSLTVTDTEVNVGTYRADILAVDSEDRVVVIENQLEQTDHDHLGKILTYGAGKQAEVLVWIVKDAREEHENAVNWLNEHTDDSVHLFLIQIEAWRIGDSRPAPRFNVIAKPNDWLKVVRQSTSAGSVSDLKLQQQAFFEEVRAAGLDGARHVKSWARPTPQHWYDVRVGSGKGQISITLNSQKTYVGVEFYANAKETYYSLETHKGAIEAQLGMKCEWQELPTKAASRILVKRHGDFRDELVRAELREWAVATVDRFADVFPRYL</sequence>
<dbReference type="AlphaFoldDB" id="U1MV73"/>
<dbReference type="GO" id="GO:0003676">
    <property type="term" value="F:nucleic acid binding"/>
    <property type="evidence" value="ECO:0007669"/>
    <property type="project" value="InterPro"/>
</dbReference>
<protein>
    <recommendedName>
        <fullName evidence="1">DUF4268 domain-containing protein</fullName>
    </recommendedName>
</protein>
<evidence type="ECO:0000313" key="3">
    <source>
        <dbReference type="Proteomes" id="UP000016462"/>
    </source>
</evidence>
<keyword evidence="3" id="KW-1185">Reference proteome</keyword>
<feature type="domain" description="DUF4268" evidence="1">
    <location>
        <begin position="194"/>
        <end position="307"/>
    </location>
</feature>
<dbReference type="InterPro" id="IPR025364">
    <property type="entry name" value="DUF4268"/>
</dbReference>
<name>U1MV73_9MICO</name>
<organism evidence="2 3">
    <name type="scientific">Agrococcus pavilionensis RW1</name>
    <dbReference type="NCBI Taxonomy" id="1330458"/>
    <lineage>
        <taxon>Bacteria</taxon>
        <taxon>Bacillati</taxon>
        <taxon>Actinomycetota</taxon>
        <taxon>Actinomycetes</taxon>
        <taxon>Micrococcales</taxon>
        <taxon>Microbacteriaceae</taxon>
        <taxon>Agrococcus</taxon>
    </lineage>
</organism>
<evidence type="ECO:0000313" key="2">
    <source>
        <dbReference type="EMBL" id="ERG64560.1"/>
    </source>
</evidence>
<dbReference type="InterPro" id="IPR011856">
    <property type="entry name" value="tRNA_endonuc-like_dom_sf"/>
</dbReference>
<dbReference type="EMBL" id="ASHR01000017">
    <property type="protein sequence ID" value="ERG64560.1"/>
    <property type="molecule type" value="Genomic_DNA"/>
</dbReference>
<comment type="caution">
    <text evidence="2">The sequence shown here is derived from an EMBL/GenBank/DDBJ whole genome shotgun (WGS) entry which is preliminary data.</text>
</comment>
<evidence type="ECO:0000259" key="1">
    <source>
        <dbReference type="Pfam" id="PF14088"/>
    </source>
</evidence>
<dbReference type="Proteomes" id="UP000016462">
    <property type="component" value="Unassembled WGS sequence"/>
</dbReference>